<dbReference type="PRINTS" id="PR01790">
    <property type="entry name" value="SMP30FAMILY"/>
</dbReference>
<dbReference type="SUPFAM" id="SSF63829">
    <property type="entry name" value="Calcium-dependent phosphotriesterase"/>
    <property type="match status" value="1"/>
</dbReference>
<feature type="active site" description="Proton donor/acceptor" evidence="2">
    <location>
        <position position="218"/>
    </location>
</feature>
<keyword evidence="3" id="KW-0862">Zinc</keyword>
<dbReference type="Pfam" id="PF08450">
    <property type="entry name" value="SGL"/>
    <property type="match status" value="1"/>
</dbReference>
<name>A0AAC9BLP2_9RALS</name>
<proteinExistence type="inferred from homology"/>
<evidence type="ECO:0000259" key="4">
    <source>
        <dbReference type="Pfam" id="PF08450"/>
    </source>
</evidence>
<feature type="binding site" evidence="3">
    <location>
        <position position="166"/>
    </location>
    <ligand>
        <name>a divalent metal cation</name>
        <dbReference type="ChEBI" id="CHEBI:60240"/>
    </ligand>
</feature>
<dbReference type="Gene3D" id="2.120.10.30">
    <property type="entry name" value="TolB, C-terminal domain"/>
    <property type="match status" value="1"/>
</dbReference>
<sequence>MHVVSQARIERIDEGYAPATVGESPVWRAQEDALYWVDIPAQRIVRQHVALGVRTEWALPEKVACFAFCRHGGLVAGLETGLFAVALPEPAPADGATPAYARKLAAPVFPVPGMRFNDGRCDRQGRFWSGTMVQDMAAANPAGALFCLDTQGRLSAPVVDQLIVQNGLAWSPDGTTMYLSDSHPQRRLIWAFDYDTETGMPSRRRVFADLHDYVGRPDGAAVDADGCYWICANDAGAVLRFTPQGVLDRRIDLPAIKPAMCAFGGTDLDTLFITSIRPATGATEHDGHVFAVRPGVRGLAEAEYAGCYELRRRFRPALPGPSRAAAGHVCGTADGGGRRLSHHVGRRCRRQNQCHARCHLCTVFNAACRGVGGQRAACRGCATDLAGTGRADACVARARGCAYAGPAAA</sequence>
<feature type="binding site" evidence="3">
    <location>
        <position position="218"/>
    </location>
    <ligand>
        <name>a divalent metal cation</name>
        <dbReference type="ChEBI" id="CHEBI:60240"/>
    </ligand>
</feature>
<gene>
    <name evidence="5" type="ORF">ACS15_4605</name>
</gene>
<evidence type="ECO:0000256" key="3">
    <source>
        <dbReference type="PIRSR" id="PIRSR605511-2"/>
    </source>
</evidence>
<dbReference type="InterPro" id="IPR013658">
    <property type="entry name" value="SGL"/>
</dbReference>
<dbReference type="KEGG" id="rin:ACS15_4605"/>
<feature type="binding site" evidence="3">
    <location>
        <position position="115"/>
    </location>
    <ligand>
        <name>substrate</name>
    </ligand>
</feature>
<reference evidence="5 6" key="1">
    <citation type="submission" date="2015-09" db="EMBL/GenBank/DDBJ databases">
        <authorList>
            <person name="Xu Y."/>
            <person name="Nagy A."/>
            <person name="Liu N.T."/>
            <person name="Nou X."/>
        </authorList>
    </citation>
    <scope>NUCLEOTIDE SEQUENCE [LARGE SCALE GENOMIC DNA]</scope>
    <source>
        <strain evidence="5 6">FC1138</strain>
    </source>
</reference>
<dbReference type="PANTHER" id="PTHR10907">
    <property type="entry name" value="REGUCALCIN"/>
    <property type="match status" value="1"/>
</dbReference>
<comment type="similarity">
    <text evidence="1">Belongs to the SMP-30/CGR1 family.</text>
</comment>
<evidence type="ECO:0000313" key="6">
    <source>
        <dbReference type="Proteomes" id="UP000077927"/>
    </source>
</evidence>
<comment type="cofactor">
    <cofactor evidence="3">
        <name>Zn(2+)</name>
        <dbReference type="ChEBI" id="CHEBI:29105"/>
    </cofactor>
    <text evidence="3">Binds 1 divalent metal cation per subunit.</text>
</comment>
<accession>A0AAC9BLP2</accession>
<evidence type="ECO:0000256" key="2">
    <source>
        <dbReference type="PIRSR" id="PIRSR605511-1"/>
    </source>
</evidence>
<dbReference type="AlphaFoldDB" id="A0AAC9BLP2"/>
<feature type="binding site" evidence="3">
    <location>
        <position position="23"/>
    </location>
    <ligand>
        <name>a divalent metal cation</name>
        <dbReference type="ChEBI" id="CHEBI:60240"/>
    </ligand>
</feature>
<dbReference type="Proteomes" id="UP000077927">
    <property type="component" value="Chromosome 2"/>
</dbReference>
<feature type="domain" description="SMP-30/Gluconolactonase/LRE-like region" evidence="4">
    <location>
        <begin position="21"/>
        <end position="276"/>
    </location>
</feature>
<dbReference type="PANTHER" id="PTHR10907:SF47">
    <property type="entry name" value="REGUCALCIN"/>
    <property type="match status" value="1"/>
</dbReference>
<evidence type="ECO:0000256" key="1">
    <source>
        <dbReference type="ARBA" id="ARBA00008853"/>
    </source>
</evidence>
<dbReference type="GO" id="GO:0005509">
    <property type="term" value="F:calcium ion binding"/>
    <property type="evidence" value="ECO:0007669"/>
    <property type="project" value="TreeGrafter"/>
</dbReference>
<protein>
    <submittedName>
        <fullName evidence="5">SMP-30/Gluconolaconase/LRE-like region family protein</fullName>
    </submittedName>
</protein>
<dbReference type="EMBL" id="CP012606">
    <property type="protein sequence ID" value="ANH76483.1"/>
    <property type="molecule type" value="Genomic_DNA"/>
</dbReference>
<feature type="binding site" evidence="3">
    <location>
        <position position="117"/>
    </location>
    <ligand>
        <name>substrate</name>
    </ligand>
</feature>
<evidence type="ECO:0000313" key="5">
    <source>
        <dbReference type="EMBL" id="ANH76483.1"/>
    </source>
</evidence>
<feature type="binding site" evidence="3">
    <location>
        <position position="135"/>
    </location>
    <ligand>
        <name>substrate</name>
    </ligand>
</feature>
<dbReference type="GO" id="GO:0019853">
    <property type="term" value="P:L-ascorbic acid biosynthetic process"/>
    <property type="evidence" value="ECO:0007669"/>
    <property type="project" value="TreeGrafter"/>
</dbReference>
<dbReference type="InterPro" id="IPR005511">
    <property type="entry name" value="SMP-30"/>
</dbReference>
<dbReference type="GO" id="GO:0004341">
    <property type="term" value="F:gluconolactonase activity"/>
    <property type="evidence" value="ECO:0007669"/>
    <property type="project" value="TreeGrafter"/>
</dbReference>
<organism evidence="5 6">
    <name type="scientific">Ralstonia insidiosa</name>
    <dbReference type="NCBI Taxonomy" id="190721"/>
    <lineage>
        <taxon>Bacteria</taxon>
        <taxon>Pseudomonadati</taxon>
        <taxon>Pseudomonadota</taxon>
        <taxon>Betaproteobacteria</taxon>
        <taxon>Burkholderiales</taxon>
        <taxon>Burkholderiaceae</taxon>
        <taxon>Ralstonia</taxon>
    </lineage>
</organism>
<keyword evidence="3" id="KW-0479">Metal-binding</keyword>
<dbReference type="InterPro" id="IPR011042">
    <property type="entry name" value="6-blade_b-propeller_TolB-like"/>
</dbReference>